<dbReference type="AlphaFoldDB" id="A0A9P6ZL92"/>
<reference evidence="1" key="1">
    <citation type="journal article" date="2020" name="New Phytol.">
        <title>Comparative genomics reveals dynamic genome evolution in host specialist ectomycorrhizal fungi.</title>
        <authorList>
            <person name="Lofgren L.A."/>
            <person name="Nguyen N.H."/>
            <person name="Vilgalys R."/>
            <person name="Ruytinx J."/>
            <person name="Liao H.L."/>
            <person name="Branco S."/>
            <person name="Kuo A."/>
            <person name="LaButti K."/>
            <person name="Lipzen A."/>
            <person name="Andreopoulos W."/>
            <person name="Pangilinan J."/>
            <person name="Riley R."/>
            <person name="Hundley H."/>
            <person name="Na H."/>
            <person name="Barry K."/>
            <person name="Grigoriev I.V."/>
            <person name="Stajich J.E."/>
            <person name="Kennedy P.G."/>
        </authorList>
    </citation>
    <scope>NUCLEOTIDE SEQUENCE</scope>
    <source>
        <strain evidence="1">DOB743</strain>
    </source>
</reference>
<name>A0A9P6ZL92_9AGAM</name>
<gene>
    <name evidence="1" type="ORF">EV702DRAFT_665831</name>
</gene>
<dbReference type="EMBL" id="JABBWD010000062">
    <property type="protein sequence ID" value="KAG1770906.1"/>
    <property type="molecule type" value="Genomic_DNA"/>
</dbReference>
<dbReference type="InterPro" id="IPR029063">
    <property type="entry name" value="SAM-dependent_MTases_sf"/>
</dbReference>
<dbReference type="OrthoDB" id="8300214at2759"/>
<organism evidence="1 2">
    <name type="scientific">Suillus placidus</name>
    <dbReference type="NCBI Taxonomy" id="48579"/>
    <lineage>
        <taxon>Eukaryota</taxon>
        <taxon>Fungi</taxon>
        <taxon>Dikarya</taxon>
        <taxon>Basidiomycota</taxon>
        <taxon>Agaricomycotina</taxon>
        <taxon>Agaricomycetes</taxon>
        <taxon>Agaricomycetidae</taxon>
        <taxon>Boletales</taxon>
        <taxon>Suillineae</taxon>
        <taxon>Suillaceae</taxon>
        <taxon>Suillus</taxon>
    </lineage>
</organism>
<protein>
    <submittedName>
        <fullName evidence="1">Uncharacterized protein</fullName>
    </submittedName>
</protein>
<keyword evidence="2" id="KW-1185">Reference proteome</keyword>
<comment type="caution">
    <text evidence="1">The sequence shown here is derived from an EMBL/GenBank/DDBJ whole genome shotgun (WGS) entry which is preliminary data.</text>
</comment>
<dbReference type="Pfam" id="PF02353">
    <property type="entry name" value="CMAS"/>
    <property type="match status" value="1"/>
</dbReference>
<proteinExistence type="predicted"/>
<dbReference type="Gene3D" id="3.40.50.150">
    <property type="entry name" value="Vaccinia Virus protein VP39"/>
    <property type="match status" value="1"/>
</dbReference>
<accession>A0A9P6ZL92</accession>
<dbReference type="Proteomes" id="UP000714275">
    <property type="component" value="Unassembled WGS sequence"/>
</dbReference>
<sequence length="101" mass="11147">MVFPGGFLPTLTLLLKSMEKSTGGRLTVDSVSNIGPHYARTLREWRRRFVSRFESVIVPALKAEHPAIINGPEEGKRYRSSAENGYVGGALFGLKNLTDIV</sequence>
<evidence type="ECO:0000313" key="1">
    <source>
        <dbReference type="EMBL" id="KAG1770906.1"/>
    </source>
</evidence>
<evidence type="ECO:0000313" key="2">
    <source>
        <dbReference type="Proteomes" id="UP000714275"/>
    </source>
</evidence>